<gene>
    <name evidence="14" type="ORF">PAHAL_4G106200</name>
</gene>
<sequence length="496" mass="55836">MESVLAVAAVGGLVAALAERASNKNRLNLPPAVPGLPVIGNLHQLKEKKPQQAFTKWAEDYGPIYSIKTGASSAFVLNSTEVAKEAMVEKFSSISTRKLAKAVSILSRDKKMVAGSDDSDFHKNGKRHIVMSLLGSSALKQFRGARDTTIDNMVSTFHTMVSDDPNSPLNFRDVFTSGLFGLSVTQALSEDVSSIYVEEFGKVISRDEIYQATVLDFMWCVLEVDWRDFFPYLSWVPNKSFETRVLTTEARRTAVMRALVNQQKKRIARGEARMSYLDYLLAENKELTDEQLTMLIWEAILEAADTTMVATEWAMYELAKKPEKQDRLYQEIREVCGNETVTEEHLPRLPYLNAVFQETLRRHSPVPLLFPRFVHENTSLAGYDVPAGTEVIINVYACHMNEKDWDEPEEWEPERFLDGGSFSSEKTHKTIAFGAGRRVCAGIMQATSIACTSIARFVQEFAWKLKEGDEDKVDTVHVTAYKLDPLCAYLTPRGRN</sequence>
<dbReference type="SUPFAM" id="SSF48264">
    <property type="entry name" value="Cytochrome P450"/>
    <property type="match status" value="1"/>
</dbReference>
<dbReference type="InterPro" id="IPR044225">
    <property type="entry name" value="KO_chloroplastic"/>
</dbReference>
<evidence type="ECO:0000256" key="1">
    <source>
        <dbReference type="ARBA" id="ARBA00001971"/>
    </source>
</evidence>
<dbReference type="InterPro" id="IPR002401">
    <property type="entry name" value="Cyt_P450_E_grp-I"/>
</dbReference>
<dbReference type="GO" id="GO:0016709">
    <property type="term" value="F:oxidoreductase activity, acting on paired donors, with incorporation or reduction of molecular oxygen, NAD(P)H as one donor, and incorporation of one atom of oxygen"/>
    <property type="evidence" value="ECO:0007669"/>
    <property type="project" value="TreeGrafter"/>
</dbReference>
<evidence type="ECO:0000256" key="8">
    <source>
        <dbReference type="ARBA" id="ARBA00023002"/>
    </source>
</evidence>
<feature type="binding site" description="axial binding residue" evidence="12">
    <location>
        <position position="440"/>
    </location>
    <ligand>
        <name>heme</name>
        <dbReference type="ChEBI" id="CHEBI:30413"/>
    </ligand>
    <ligandPart>
        <name>Fe</name>
        <dbReference type="ChEBI" id="CHEBI:18248"/>
    </ligandPart>
</feature>
<evidence type="ECO:0000256" key="11">
    <source>
        <dbReference type="ARBA" id="ARBA00023136"/>
    </source>
</evidence>
<name>A0A2S3HIZ2_9POAL</name>
<dbReference type="InterPro" id="IPR017972">
    <property type="entry name" value="Cyt_P450_CS"/>
</dbReference>
<evidence type="ECO:0000256" key="13">
    <source>
        <dbReference type="RuleBase" id="RU000461"/>
    </source>
</evidence>
<accession>A0A2S3HIZ2</accession>
<dbReference type="PRINTS" id="PR00463">
    <property type="entry name" value="EP450I"/>
</dbReference>
<dbReference type="Pfam" id="PF00067">
    <property type="entry name" value="p450"/>
    <property type="match status" value="1"/>
</dbReference>
<keyword evidence="4 12" id="KW-0349">Heme</keyword>
<dbReference type="GO" id="GO:0005506">
    <property type="term" value="F:iron ion binding"/>
    <property type="evidence" value="ECO:0007669"/>
    <property type="project" value="InterPro"/>
</dbReference>
<dbReference type="CDD" id="cd11075">
    <property type="entry name" value="CYP77_89"/>
    <property type="match status" value="1"/>
</dbReference>
<evidence type="ECO:0000256" key="10">
    <source>
        <dbReference type="ARBA" id="ARBA00023033"/>
    </source>
</evidence>
<evidence type="ECO:0000313" key="14">
    <source>
        <dbReference type="EMBL" id="PAN23633.1"/>
    </source>
</evidence>
<evidence type="ECO:0000256" key="2">
    <source>
        <dbReference type="ARBA" id="ARBA00004167"/>
    </source>
</evidence>
<keyword evidence="7" id="KW-1133">Transmembrane helix</keyword>
<protein>
    <recommendedName>
        <fullName evidence="15">Ent-kaurene oxidase</fullName>
    </recommendedName>
</protein>
<comment type="cofactor">
    <cofactor evidence="1 12">
        <name>heme</name>
        <dbReference type="ChEBI" id="CHEBI:30413"/>
    </cofactor>
</comment>
<evidence type="ECO:0000256" key="6">
    <source>
        <dbReference type="ARBA" id="ARBA00022723"/>
    </source>
</evidence>
<dbReference type="FunFam" id="1.10.630.10:FF:000062">
    <property type="entry name" value="Ent-kaurene oxidase 2"/>
    <property type="match status" value="1"/>
</dbReference>
<dbReference type="GO" id="GO:0005783">
    <property type="term" value="C:endoplasmic reticulum"/>
    <property type="evidence" value="ECO:0007669"/>
    <property type="project" value="TreeGrafter"/>
</dbReference>
<dbReference type="PANTHER" id="PTHR47283:SF1">
    <property type="entry name" value="ENT-KAURENE OXIDASE, CHLOROPLASTIC"/>
    <property type="match status" value="1"/>
</dbReference>
<dbReference type="PANTHER" id="PTHR47283">
    <property type="entry name" value="ENT-KAURENE OXIDASE, CHLOROPLASTIC"/>
    <property type="match status" value="1"/>
</dbReference>
<dbReference type="InterPro" id="IPR036396">
    <property type="entry name" value="Cyt_P450_sf"/>
</dbReference>
<dbReference type="Gene3D" id="1.10.630.10">
    <property type="entry name" value="Cytochrome P450"/>
    <property type="match status" value="1"/>
</dbReference>
<evidence type="ECO:0000256" key="5">
    <source>
        <dbReference type="ARBA" id="ARBA00022692"/>
    </source>
</evidence>
<dbReference type="GO" id="GO:0020037">
    <property type="term" value="F:heme binding"/>
    <property type="evidence" value="ECO:0007669"/>
    <property type="project" value="InterPro"/>
</dbReference>
<dbReference type="PROSITE" id="PS00086">
    <property type="entry name" value="CYTOCHROME_P450"/>
    <property type="match status" value="1"/>
</dbReference>
<dbReference type="EMBL" id="CM008049">
    <property type="protein sequence ID" value="PAN23633.1"/>
    <property type="molecule type" value="Genomic_DNA"/>
</dbReference>
<dbReference type="GO" id="GO:0009686">
    <property type="term" value="P:gibberellin biosynthetic process"/>
    <property type="evidence" value="ECO:0007669"/>
    <property type="project" value="InterPro"/>
</dbReference>
<keyword evidence="10 13" id="KW-0503">Monooxygenase</keyword>
<comment type="similarity">
    <text evidence="3 13">Belongs to the cytochrome P450 family.</text>
</comment>
<dbReference type="PRINTS" id="PR00385">
    <property type="entry name" value="P450"/>
</dbReference>
<keyword evidence="8 13" id="KW-0560">Oxidoreductase</keyword>
<dbReference type="GO" id="GO:0052615">
    <property type="term" value="F:ent-kaurene oxidase activity"/>
    <property type="evidence" value="ECO:0007669"/>
    <property type="project" value="InterPro"/>
</dbReference>
<evidence type="ECO:0000256" key="4">
    <source>
        <dbReference type="ARBA" id="ARBA00022617"/>
    </source>
</evidence>
<keyword evidence="6 12" id="KW-0479">Metal-binding</keyword>
<dbReference type="GO" id="GO:0010241">
    <property type="term" value="P:ent-kaurene oxidation to kaurenoic acid"/>
    <property type="evidence" value="ECO:0007669"/>
    <property type="project" value="InterPro"/>
</dbReference>
<organism evidence="14">
    <name type="scientific">Panicum hallii</name>
    <dbReference type="NCBI Taxonomy" id="206008"/>
    <lineage>
        <taxon>Eukaryota</taxon>
        <taxon>Viridiplantae</taxon>
        <taxon>Streptophyta</taxon>
        <taxon>Embryophyta</taxon>
        <taxon>Tracheophyta</taxon>
        <taxon>Spermatophyta</taxon>
        <taxon>Magnoliopsida</taxon>
        <taxon>Liliopsida</taxon>
        <taxon>Poales</taxon>
        <taxon>Poaceae</taxon>
        <taxon>PACMAD clade</taxon>
        <taxon>Panicoideae</taxon>
        <taxon>Panicodae</taxon>
        <taxon>Paniceae</taxon>
        <taxon>Panicinae</taxon>
        <taxon>Panicum</taxon>
        <taxon>Panicum sect. Panicum</taxon>
    </lineage>
</organism>
<proteinExistence type="inferred from homology"/>
<dbReference type="AlphaFoldDB" id="A0A2S3HIZ2"/>
<dbReference type="InterPro" id="IPR001128">
    <property type="entry name" value="Cyt_P450"/>
</dbReference>
<evidence type="ECO:0000256" key="9">
    <source>
        <dbReference type="ARBA" id="ARBA00023004"/>
    </source>
</evidence>
<evidence type="ECO:0000256" key="12">
    <source>
        <dbReference type="PIRSR" id="PIRSR602401-1"/>
    </source>
</evidence>
<keyword evidence="11" id="KW-0472">Membrane</keyword>
<comment type="subcellular location">
    <subcellularLocation>
        <location evidence="2">Membrane</location>
        <topology evidence="2">Single-pass membrane protein</topology>
    </subcellularLocation>
</comment>
<dbReference type="GO" id="GO:0009707">
    <property type="term" value="C:chloroplast outer membrane"/>
    <property type="evidence" value="ECO:0007669"/>
    <property type="project" value="TreeGrafter"/>
</dbReference>
<keyword evidence="5" id="KW-0812">Transmembrane</keyword>
<evidence type="ECO:0000256" key="7">
    <source>
        <dbReference type="ARBA" id="ARBA00022989"/>
    </source>
</evidence>
<keyword evidence="9 12" id="KW-0408">Iron</keyword>
<reference evidence="14" key="1">
    <citation type="submission" date="2018-04" db="EMBL/GenBank/DDBJ databases">
        <title>WGS assembly of Panicum hallii.</title>
        <authorList>
            <person name="Lovell J."/>
            <person name="Jenkins J."/>
            <person name="Lowry D."/>
            <person name="Mamidi S."/>
            <person name="Sreedasyam A."/>
            <person name="Weng X."/>
            <person name="Barry K."/>
            <person name="Bonette J."/>
            <person name="Campitelli B."/>
            <person name="Daum C."/>
            <person name="Gordon S."/>
            <person name="Gould B."/>
            <person name="Lipzen A."/>
            <person name="Macqueen A."/>
            <person name="Palacio-Mejia J."/>
            <person name="Plott C."/>
            <person name="Shakirov E."/>
            <person name="Shu S."/>
            <person name="Yoshinaga Y."/>
            <person name="Zane M."/>
            <person name="Rokhsar D."/>
            <person name="Grimwood J."/>
            <person name="Schmutz J."/>
            <person name="Juenger T."/>
        </authorList>
    </citation>
    <scope>NUCLEOTIDE SEQUENCE [LARGE SCALE GENOMIC DNA]</scope>
    <source>
        <strain evidence="14">FIL2</strain>
    </source>
</reference>
<dbReference type="Proteomes" id="UP000243499">
    <property type="component" value="Chromosome 4"/>
</dbReference>
<dbReference type="Gramene" id="PAN23633">
    <property type="protein sequence ID" value="PAN23633"/>
    <property type="gene ID" value="PAHAL_4G106200"/>
</dbReference>
<evidence type="ECO:0000256" key="3">
    <source>
        <dbReference type="ARBA" id="ARBA00010617"/>
    </source>
</evidence>
<evidence type="ECO:0008006" key="15">
    <source>
        <dbReference type="Google" id="ProtNLM"/>
    </source>
</evidence>